<dbReference type="PRINTS" id="PR00702">
    <property type="entry name" value="ACRIFLAVINRP"/>
</dbReference>
<organism evidence="2 3">
    <name type="scientific">Ascidiaceihabitans donghaensis</name>
    <dbReference type="NCBI Taxonomy" id="1510460"/>
    <lineage>
        <taxon>Bacteria</taxon>
        <taxon>Pseudomonadati</taxon>
        <taxon>Pseudomonadota</taxon>
        <taxon>Alphaproteobacteria</taxon>
        <taxon>Rhodobacterales</taxon>
        <taxon>Paracoccaceae</taxon>
        <taxon>Ascidiaceihabitans</taxon>
    </lineage>
</organism>
<dbReference type="AlphaFoldDB" id="A0A2R8BI60"/>
<keyword evidence="1" id="KW-1133">Transmembrane helix</keyword>
<dbReference type="Gene3D" id="3.30.70.1440">
    <property type="entry name" value="Multidrug efflux transporter AcrB pore domain"/>
    <property type="match status" value="1"/>
</dbReference>
<dbReference type="PANTHER" id="PTHR32063:SF18">
    <property type="entry name" value="CATION EFFLUX SYSTEM PROTEIN"/>
    <property type="match status" value="1"/>
</dbReference>
<evidence type="ECO:0000256" key="1">
    <source>
        <dbReference type="SAM" id="Phobius"/>
    </source>
</evidence>
<dbReference type="Gene3D" id="3.30.70.1320">
    <property type="entry name" value="Multidrug efflux transporter AcrB pore domain like"/>
    <property type="match status" value="1"/>
</dbReference>
<feature type="transmembrane region" description="Helical" evidence="1">
    <location>
        <begin position="466"/>
        <end position="493"/>
    </location>
</feature>
<feature type="transmembrane region" description="Helical" evidence="1">
    <location>
        <begin position="363"/>
        <end position="384"/>
    </location>
</feature>
<dbReference type="EMBL" id="OMOR01000001">
    <property type="protein sequence ID" value="SPH22710.1"/>
    <property type="molecule type" value="Genomic_DNA"/>
</dbReference>
<dbReference type="SUPFAM" id="SSF82693">
    <property type="entry name" value="Multidrug efflux transporter AcrB pore domain, PN1, PN2, PC1 and PC2 subdomains"/>
    <property type="match status" value="2"/>
</dbReference>
<dbReference type="RefSeq" id="WP_108829625.1">
    <property type="nucleotide sequence ID" value="NZ_OMOR01000001.1"/>
</dbReference>
<feature type="transmembrane region" description="Helical" evidence="1">
    <location>
        <begin position="338"/>
        <end position="356"/>
    </location>
</feature>
<name>A0A2R8BI60_9RHOB</name>
<feature type="transmembrane region" description="Helical" evidence="1">
    <location>
        <begin position="390"/>
        <end position="414"/>
    </location>
</feature>
<feature type="transmembrane region" description="Helical" evidence="1">
    <location>
        <begin position="435"/>
        <end position="454"/>
    </location>
</feature>
<keyword evidence="1" id="KW-0812">Transmembrane</keyword>
<dbReference type="Proteomes" id="UP000244880">
    <property type="component" value="Unassembled WGS sequence"/>
</dbReference>
<keyword evidence="3" id="KW-1185">Reference proteome</keyword>
<dbReference type="SUPFAM" id="SSF82714">
    <property type="entry name" value="Multidrug efflux transporter AcrB TolC docking domain, DN and DC subdomains"/>
    <property type="match status" value="2"/>
</dbReference>
<feature type="transmembrane region" description="Helical" evidence="1">
    <location>
        <begin position="521"/>
        <end position="543"/>
    </location>
</feature>
<evidence type="ECO:0000313" key="2">
    <source>
        <dbReference type="EMBL" id="SPH22710.1"/>
    </source>
</evidence>
<dbReference type="InterPro" id="IPR001036">
    <property type="entry name" value="Acrflvin-R"/>
</dbReference>
<evidence type="ECO:0000313" key="3">
    <source>
        <dbReference type="Proteomes" id="UP000244880"/>
    </source>
</evidence>
<protein>
    <submittedName>
        <fullName evidence="2">Efflux pump membrane transporter BepE</fullName>
    </submittedName>
</protein>
<keyword evidence="1" id="KW-0472">Membrane</keyword>
<dbReference type="PANTHER" id="PTHR32063">
    <property type="match status" value="1"/>
</dbReference>
<dbReference type="Gene3D" id="1.20.1640.10">
    <property type="entry name" value="Multidrug efflux transporter AcrB transmembrane domain"/>
    <property type="match status" value="2"/>
</dbReference>
<dbReference type="SUPFAM" id="SSF82866">
    <property type="entry name" value="Multidrug efflux transporter AcrB transmembrane domain"/>
    <property type="match status" value="2"/>
</dbReference>
<feature type="transmembrane region" description="Helical" evidence="1">
    <location>
        <begin position="949"/>
        <end position="972"/>
    </location>
</feature>
<reference evidence="2 3" key="1">
    <citation type="submission" date="2018-03" db="EMBL/GenBank/DDBJ databases">
        <authorList>
            <person name="Keele B.F."/>
        </authorList>
    </citation>
    <scope>NUCLEOTIDE SEQUENCE [LARGE SCALE GENOMIC DNA]</scope>
    <source>
        <strain evidence="2 3">CECT 8599</strain>
    </source>
</reference>
<dbReference type="Pfam" id="PF00873">
    <property type="entry name" value="ACR_tran"/>
    <property type="match status" value="1"/>
</dbReference>
<proteinExistence type="predicted"/>
<dbReference type="InterPro" id="IPR027463">
    <property type="entry name" value="AcrB_DN_DC_subdom"/>
</dbReference>
<dbReference type="Gene3D" id="3.30.70.1430">
    <property type="entry name" value="Multidrug efflux transporter AcrB pore domain"/>
    <property type="match status" value="2"/>
</dbReference>
<sequence length="1017" mass="109842">MDLARFALEKRLISAVATVLILFAGYFAYTALPRFEDPEFVIRQAQIITPYPGASAGEVAEEVTEVVENALQQLQGIDEVRSVSSPGLSTVTVEFTIASTRGYPELDAKFAKMRAKISDAQSQLPPNALRSQVYDDFGDVYAQYYAITGEGFTLSDLNEYAKDLQRELVTVDGVSKVILNGVQEEVIYVEYAPARLTELGLAPAQIQQLLEGQNLVTPAGSIIAGSTRLAIRPESAVGSIDAIENLLITNPQTQTSFRLGDIAQISRGLKEPASSLLYRDGQPAVGLGISNQRGGNVVNMSNAVKERIAELESERPIGIDILPISDQGASVKTSVDDFVVNVMMALAIVVGTLLIFMGLRSGILMGGILMVTIAGTLFGMYLYGLNMQRISLGALIIALGMLVDNAIVVVEGTLVRVQKGEDAASASRAVVKQTMWPLLGGTLVGILAFSPIGFSPDNTGEYAGSLFWTIGIALLFSWLVAIWLTPYYCALLLKKGASDAEPKENFILTGYRKVLAVAIRVRWITVGITVALFVSAVAMFSAVPAGFFPSSTRDQFVIDYFLPQGTDIERTKSDLLEIAEYARGLEGVTGTNSVAGGGHLRFMLIYEAEGGNPAYGQVLVDVDDFTIIEELRPKLQTHINETYPDSNSKVWKFVLGPGGGSKVEAEFYGSDPAVLRDLAGQAKTIMSDAGAIAVKDDWREQVQTVRPVIDIENSRRLGLTQGEISNAIYSHLTGTTLGVYRERDELRNIVMRPVESARNDIGALRDIQIFSQTAGGYIPISQVVDRFDIVFEAGNLKRIDRALVITAQSDNAPGVLSGELFAQVKEPIEAIKLPPGYTMKWQGEYGSSQEANAGLASTMPIGFGAMFIVVLFLFNAWRQTIIIWLAVPLALIGVIYGLAGTQTPMEFMAILGILSLTGMLIKNAIVLIDETDTQIADGKARMLAVVDSAVSRVRPVSLGVLTTVLGVVPLLWDPFFKSLAVVIICGLSFATILTLIVVPALYAIFFRVQGDETKSTT</sequence>
<feature type="transmembrane region" description="Helical" evidence="1">
    <location>
        <begin position="853"/>
        <end position="874"/>
    </location>
</feature>
<feature type="transmembrane region" description="Helical" evidence="1">
    <location>
        <begin position="12"/>
        <end position="32"/>
    </location>
</feature>
<gene>
    <name evidence="2" type="primary">bepE</name>
    <name evidence="2" type="ORF">ASD8599_03455</name>
</gene>
<feature type="transmembrane region" description="Helical" evidence="1">
    <location>
        <begin position="907"/>
        <end position="928"/>
    </location>
</feature>
<dbReference type="GO" id="GO:0042910">
    <property type="term" value="F:xenobiotic transmembrane transporter activity"/>
    <property type="evidence" value="ECO:0007669"/>
    <property type="project" value="TreeGrafter"/>
</dbReference>
<accession>A0A2R8BI60</accession>
<dbReference type="GO" id="GO:0005886">
    <property type="term" value="C:plasma membrane"/>
    <property type="evidence" value="ECO:0007669"/>
    <property type="project" value="TreeGrafter"/>
</dbReference>
<feature type="transmembrane region" description="Helical" evidence="1">
    <location>
        <begin position="881"/>
        <end position="901"/>
    </location>
</feature>
<dbReference type="OrthoDB" id="9798415at2"/>
<dbReference type="Gene3D" id="3.30.2090.10">
    <property type="entry name" value="Multidrug efflux transporter AcrB TolC docking domain, DN and DC subdomains"/>
    <property type="match status" value="2"/>
</dbReference>
<feature type="transmembrane region" description="Helical" evidence="1">
    <location>
        <begin position="978"/>
        <end position="1005"/>
    </location>
</feature>